<dbReference type="HOGENOM" id="CLU_2305107_0_0_1"/>
<dbReference type="Proteomes" id="UP000000589">
    <property type="component" value="Chromosome 1"/>
</dbReference>
<proteinExistence type="predicted"/>
<dbReference type="AlphaFoldDB" id="M0QWD2"/>
<dbReference type="VEuPathDB" id="HostDB:ENSMUSG00000026096"/>
<evidence type="ECO:0000256" key="1">
    <source>
        <dbReference type="SAM" id="MobiDB-lite"/>
    </source>
</evidence>
<dbReference type="Ensembl" id="ENSMUST00000151296.8">
    <property type="protein sequence ID" value="ENSMUSP00000137772.2"/>
    <property type="gene ID" value="ENSMUSG00000026096.15"/>
</dbReference>
<evidence type="ECO:0000313" key="4">
    <source>
        <dbReference type="Proteomes" id="UP000000589"/>
    </source>
</evidence>
<sequence>MLMLRRTAGAIPKPPKSKVYGFLRRFSVHPRTLSCHKLVLGIETSCDDTGAAVVDETGNVLGEALHSQTQVHLKWDCSSSSSTTSQRKYSTNSRRNSFCL</sequence>
<feature type="compositionally biased region" description="Polar residues" evidence="1">
    <location>
        <begin position="86"/>
        <end position="100"/>
    </location>
</feature>
<dbReference type="GeneTree" id="ENSGT00940000153744"/>
<gene>
    <name evidence="2 3" type="primary">Osgepl1</name>
</gene>
<name>M0QWD2_MOUSE</name>
<dbReference type="Gene3D" id="3.30.420.40">
    <property type="match status" value="1"/>
</dbReference>
<keyword evidence="4" id="KW-1185">Reference proteome</keyword>
<evidence type="ECO:0000313" key="2">
    <source>
        <dbReference type="Ensembl" id="ENSMUSP00000137772.2"/>
    </source>
</evidence>
<dbReference type="AGR" id="MGI:1919335"/>
<organism evidence="2 4">
    <name type="scientific">Mus musculus</name>
    <name type="common">Mouse</name>
    <dbReference type="NCBI Taxonomy" id="10090"/>
    <lineage>
        <taxon>Eukaryota</taxon>
        <taxon>Metazoa</taxon>
        <taxon>Chordata</taxon>
        <taxon>Craniata</taxon>
        <taxon>Vertebrata</taxon>
        <taxon>Euteleostomi</taxon>
        <taxon>Mammalia</taxon>
        <taxon>Eutheria</taxon>
        <taxon>Euarchontoglires</taxon>
        <taxon>Glires</taxon>
        <taxon>Rodentia</taxon>
        <taxon>Myomorpha</taxon>
        <taxon>Muroidea</taxon>
        <taxon>Muridae</taxon>
        <taxon>Murinae</taxon>
        <taxon>Mus</taxon>
        <taxon>Mus</taxon>
    </lineage>
</organism>
<dbReference type="SMR" id="M0QWD2"/>
<dbReference type="MGI" id="MGI:1919335">
    <property type="gene designation" value="Osgepl1"/>
</dbReference>
<evidence type="ECO:0000313" key="3">
    <source>
        <dbReference type="MGI" id="MGI:1919335"/>
    </source>
</evidence>
<accession>M0QWD2</accession>
<feature type="region of interest" description="Disordered" evidence="1">
    <location>
        <begin position="78"/>
        <end position="100"/>
    </location>
</feature>
<dbReference type="Antibodypedia" id="34028">
    <property type="antibodies" value="75 antibodies from 21 providers"/>
</dbReference>
<reference evidence="2 4" key="1">
    <citation type="journal article" date="2009" name="PLoS Biol.">
        <title>Lineage-specific biology revealed by a finished genome assembly of the mouse.</title>
        <authorList>
            <consortium name="Mouse Genome Sequencing Consortium"/>
            <person name="Church D.M."/>
            <person name="Goodstadt L."/>
            <person name="Hillier L.W."/>
            <person name="Zody M.C."/>
            <person name="Goldstein S."/>
            <person name="She X."/>
            <person name="Bult C.J."/>
            <person name="Agarwala R."/>
            <person name="Cherry J.L."/>
            <person name="DiCuccio M."/>
            <person name="Hlavina W."/>
            <person name="Kapustin Y."/>
            <person name="Meric P."/>
            <person name="Maglott D."/>
            <person name="Birtle Z."/>
            <person name="Marques A.C."/>
            <person name="Graves T."/>
            <person name="Zhou S."/>
            <person name="Teague B."/>
            <person name="Potamousis K."/>
            <person name="Churas C."/>
            <person name="Place M."/>
            <person name="Herschleb J."/>
            <person name="Runnheim R."/>
            <person name="Forrest D."/>
            <person name="Amos-Landgraf J."/>
            <person name="Schwartz D.C."/>
            <person name="Cheng Z."/>
            <person name="Lindblad-Toh K."/>
            <person name="Eichler E.E."/>
            <person name="Ponting C.P."/>
        </authorList>
    </citation>
    <scope>NUCLEOTIDE SEQUENCE [LARGE SCALE GENOMIC DNA]</scope>
    <source>
        <strain evidence="2 4">C57BL/6J</strain>
    </source>
</reference>
<dbReference type="ExpressionAtlas" id="M0QWD2">
    <property type="expression patterns" value="baseline and differential"/>
</dbReference>
<reference evidence="2" key="4">
    <citation type="submission" date="2025-09" db="UniProtKB">
        <authorList>
            <consortium name="Ensembl"/>
        </authorList>
    </citation>
    <scope>IDENTIFICATION</scope>
    <source>
        <strain evidence="2">C57BL/6J</strain>
    </source>
</reference>
<dbReference type="Bgee" id="ENSMUSG00000026096">
    <property type="expression patterns" value="Expressed in interventricular septum and 223 other cell types or tissues"/>
</dbReference>
<protein>
    <submittedName>
        <fullName evidence="2">O-sialoglycoprotein endopeptidase-like 1</fullName>
    </submittedName>
</protein>
<reference evidence="2" key="3">
    <citation type="submission" date="2025-08" db="UniProtKB">
        <authorList>
            <consortium name="Ensembl"/>
        </authorList>
    </citation>
    <scope>IDENTIFICATION</scope>
    <source>
        <strain evidence="2">C57BL/6J</strain>
    </source>
</reference>
<reference evidence="2 4" key="2">
    <citation type="journal article" date="2011" name="PLoS Biol.">
        <title>Modernizing reference genome assemblies.</title>
        <authorList>
            <person name="Church D.M."/>
            <person name="Schneider V.A."/>
            <person name="Graves T."/>
            <person name="Auger K."/>
            <person name="Cunningham F."/>
            <person name="Bouk N."/>
            <person name="Chen H.C."/>
            <person name="Agarwala R."/>
            <person name="McLaren W.M."/>
            <person name="Ritchie G.R."/>
            <person name="Albracht D."/>
            <person name="Kremitzki M."/>
            <person name="Rock S."/>
            <person name="Kotkiewicz H."/>
            <person name="Kremitzki C."/>
            <person name="Wollam A."/>
            <person name="Trani L."/>
            <person name="Fulton L."/>
            <person name="Fulton R."/>
            <person name="Matthews L."/>
            <person name="Whitehead S."/>
            <person name="Chow W."/>
            <person name="Torrance J."/>
            <person name="Dunn M."/>
            <person name="Harden G."/>
            <person name="Threadgold G."/>
            <person name="Wood J."/>
            <person name="Collins J."/>
            <person name="Heath P."/>
            <person name="Griffiths G."/>
            <person name="Pelan S."/>
            <person name="Grafham D."/>
            <person name="Eichler E.E."/>
            <person name="Weinstock G."/>
            <person name="Mardis E.R."/>
            <person name="Wilson R.K."/>
            <person name="Howe K."/>
            <person name="Flicek P."/>
            <person name="Hubbard T."/>
        </authorList>
    </citation>
    <scope>NUCLEOTIDE SEQUENCE [LARGE SCALE GENOMIC DNA]</scope>
    <source>
        <strain evidence="2 4">C57BL/6J</strain>
    </source>
</reference>